<organism evidence="1 2">
    <name type="scientific">Roseobacter sinensis</name>
    <dbReference type="NCBI Taxonomy" id="2931391"/>
    <lineage>
        <taxon>Bacteria</taxon>
        <taxon>Pseudomonadati</taxon>
        <taxon>Pseudomonadota</taxon>
        <taxon>Alphaproteobacteria</taxon>
        <taxon>Rhodobacterales</taxon>
        <taxon>Roseobacteraceae</taxon>
        <taxon>Roseobacter</taxon>
    </lineage>
</organism>
<protein>
    <recommendedName>
        <fullName evidence="3">Lipoprotein</fullName>
    </recommendedName>
</protein>
<gene>
    <name evidence="1" type="ORF">MUB52_12095</name>
</gene>
<reference evidence="1 2" key="1">
    <citation type="submission" date="2022-04" db="EMBL/GenBank/DDBJ databases">
        <title>Roseobacter sp. WL0113 is a bacterium isolated from neritic sediment.</title>
        <authorList>
            <person name="Wang L."/>
            <person name="He W."/>
            <person name="Zhang D.-F."/>
        </authorList>
    </citation>
    <scope>NUCLEOTIDE SEQUENCE [LARGE SCALE GENOMIC DNA]</scope>
    <source>
        <strain evidence="1 2">WL0113</strain>
    </source>
</reference>
<evidence type="ECO:0008006" key="3">
    <source>
        <dbReference type="Google" id="ProtNLM"/>
    </source>
</evidence>
<dbReference type="EMBL" id="JALIEB010000007">
    <property type="protein sequence ID" value="MCV3272169.1"/>
    <property type="molecule type" value="Genomic_DNA"/>
</dbReference>
<evidence type="ECO:0000313" key="2">
    <source>
        <dbReference type="Proteomes" id="UP001208690"/>
    </source>
</evidence>
<comment type="caution">
    <text evidence="1">The sequence shown here is derived from an EMBL/GenBank/DDBJ whole genome shotgun (WGS) entry which is preliminary data.</text>
</comment>
<dbReference type="PROSITE" id="PS51257">
    <property type="entry name" value="PROKAR_LIPOPROTEIN"/>
    <property type="match status" value="1"/>
</dbReference>
<proteinExistence type="predicted"/>
<sequence>MIRGVAVLVCVTAIGACTGQSGQRALETPVAKDAETDAGVRVSGYATFGYIKGH</sequence>
<evidence type="ECO:0000313" key="1">
    <source>
        <dbReference type="EMBL" id="MCV3272169.1"/>
    </source>
</evidence>
<dbReference type="RefSeq" id="WP_263844496.1">
    <property type="nucleotide sequence ID" value="NZ_JALIEB010000007.1"/>
</dbReference>
<keyword evidence="2" id="KW-1185">Reference proteome</keyword>
<accession>A0ABT3BFK8</accession>
<dbReference type="Proteomes" id="UP001208690">
    <property type="component" value="Unassembled WGS sequence"/>
</dbReference>
<name>A0ABT3BFK8_9RHOB</name>